<organism evidence="1">
    <name type="scientific">Photinus pyralis</name>
    <name type="common">Common eastern firefly</name>
    <name type="synonym">Lampyris pyralis</name>
    <dbReference type="NCBI Taxonomy" id="7054"/>
    <lineage>
        <taxon>Eukaryota</taxon>
        <taxon>Metazoa</taxon>
        <taxon>Ecdysozoa</taxon>
        <taxon>Arthropoda</taxon>
        <taxon>Hexapoda</taxon>
        <taxon>Insecta</taxon>
        <taxon>Pterygota</taxon>
        <taxon>Neoptera</taxon>
        <taxon>Endopterygota</taxon>
        <taxon>Coleoptera</taxon>
        <taxon>Polyphaga</taxon>
        <taxon>Elateriformia</taxon>
        <taxon>Elateroidea</taxon>
        <taxon>Lampyridae</taxon>
        <taxon>Lampyrinae</taxon>
        <taxon>Photinus</taxon>
    </lineage>
</organism>
<protein>
    <submittedName>
        <fullName evidence="1">Uncharacterized protein</fullName>
    </submittedName>
</protein>
<dbReference type="AlphaFoldDB" id="A0A1Y1NQ15"/>
<accession>A0A1Y1NQ15</accession>
<evidence type="ECO:0000313" key="1">
    <source>
        <dbReference type="EMBL" id="JAV98417.1"/>
    </source>
</evidence>
<dbReference type="EMBL" id="GEZM01000442">
    <property type="protein sequence ID" value="JAV98417.1"/>
    <property type="molecule type" value="Transcribed_RNA"/>
</dbReference>
<sequence length="104" mass="11925">MEPGGSFKTEKSLYPKRNNMVLHYNLLLHATENTIVIFVTPSTRLHVEVIVTVFHLDIFAPASHLASSKALWLTLGKTVDESRTRKRSSLVKVLGWDWWYRGCI</sequence>
<reference evidence="1" key="1">
    <citation type="journal article" date="2016" name="Sci. Rep.">
        <title>Molecular characterization of firefly nuptial gifts: a multi-omics approach sheds light on postcopulatory sexual selection.</title>
        <authorList>
            <person name="Al-Wathiqui N."/>
            <person name="Fallon T.R."/>
            <person name="South A."/>
            <person name="Weng J.K."/>
            <person name="Lewis S.M."/>
        </authorList>
    </citation>
    <scope>NUCLEOTIDE SEQUENCE</scope>
</reference>
<proteinExistence type="predicted"/>
<name>A0A1Y1NQ15_PHOPY</name>